<dbReference type="Gene3D" id="3.30.230.10">
    <property type="match status" value="1"/>
</dbReference>
<feature type="compositionally biased region" description="Polar residues" evidence="4">
    <location>
        <begin position="540"/>
        <end position="573"/>
    </location>
</feature>
<dbReference type="GO" id="GO:0016887">
    <property type="term" value="F:ATP hydrolysis activity"/>
    <property type="evidence" value="ECO:0007669"/>
    <property type="project" value="InterPro"/>
</dbReference>
<dbReference type="InterPro" id="IPR014721">
    <property type="entry name" value="Ribsml_uS5_D2-typ_fold_subgr"/>
</dbReference>
<organism evidence="6 7">
    <name type="scientific">Crassostrea virginica</name>
    <name type="common">Eastern oyster</name>
    <dbReference type="NCBI Taxonomy" id="6565"/>
    <lineage>
        <taxon>Eukaryota</taxon>
        <taxon>Metazoa</taxon>
        <taxon>Spiralia</taxon>
        <taxon>Lophotrochozoa</taxon>
        <taxon>Mollusca</taxon>
        <taxon>Bivalvia</taxon>
        <taxon>Autobranchia</taxon>
        <taxon>Pteriomorphia</taxon>
        <taxon>Ostreida</taxon>
        <taxon>Ostreoidea</taxon>
        <taxon>Ostreidae</taxon>
        <taxon>Crassostrea</taxon>
    </lineage>
</organism>
<dbReference type="OrthoDB" id="10263226at2759"/>
<dbReference type="InterPro" id="IPR020568">
    <property type="entry name" value="Ribosomal_Su5_D2-typ_SF"/>
</dbReference>
<feature type="domain" description="HMG box" evidence="5">
    <location>
        <begin position="616"/>
        <end position="669"/>
    </location>
</feature>
<evidence type="ECO:0000259" key="5">
    <source>
        <dbReference type="PROSITE" id="PS50118"/>
    </source>
</evidence>
<dbReference type="AlphaFoldDB" id="A0A8B8BU34"/>
<dbReference type="InterPro" id="IPR013507">
    <property type="entry name" value="DNA_mismatch_S5_2-like"/>
</dbReference>
<dbReference type="CDD" id="cd00084">
    <property type="entry name" value="HMG-box_SF"/>
    <property type="match status" value="1"/>
</dbReference>
<protein>
    <submittedName>
        <fullName evidence="7">PMS1 protein homolog 1-like</fullName>
    </submittedName>
</protein>
<dbReference type="FunFam" id="3.30.230.10:FF:000030">
    <property type="entry name" value="PMS1 homolog 1, mismatch repair system component"/>
    <property type="match status" value="1"/>
</dbReference>
<dbReference type="GO" id="GO:0032389">
    <property type="term" value="C:MutLalpha complex"/>
    <property type="evidence" value="ECO:0007669"/>
    <property type="project" value="TreeGrafter"/>
</dbReference>
<evidence type="ECO:0000256" key="1">
    <source>
        <dbReference type="ARBA" id="ARBA00006082"/>
    </source>
</evidence>
<evidence type="ECO:0000256" key="3">
    <source>
        <dbReference type="PROSITE-ProRule" id="PRU00267"/>
    </source>
</evidence>
<dbReference type="GO" id="GO:0140664">
    <property type="term" value="F:ATP-dependent DNA damage sensor activity"/>
    <property type="evidence" value="ECO:0007669"/>
    <property type="project" value="InterPro"/>
</dbReference>
<dbReference type="SUPFAM" id="SSF47095">
    <property type="entry name" value="HMG-box"/>
    <property type="match status" value="1"/>
</dbReference>
<keyword evidence="3" id="KW-0539">Nucleus</keyword>
<feature type="compositionally biased region" description="Basic and acidic residues" evidence="4">
    <location>
        <begin position="716"/>
        <end position="729"/>
    </location>
</feature>
<dbReference type="InterPro" id="IPR036890">
    <property type="entry name" value="HATPase_C_sf"/>
</dbReference>
<dbReference type="SUPFAM" id="SSF55874">
    <property type="entry name" value="ATPase domain of HSP90 chaperone/DNA topoisomerase II/histidine kinase"/>
    <property type="match status" value="1"/>
</dbReference>
<dbReference type="Pfam" id="PF13589">
    <property type="entry name" value="HATPase_c_3"/>
    <property type="match status" value="1"/>
</dbReference>
<evidence type="ECO:0000313" key="6">
    <source>
        <dbReference type="Proteomes" id="UP000694844"/>
    </source>
</evidence>
<dbReference type="InterPro" id="IPR014762">
    <property type="entry name" value="DNA_mismatch_repair_CS"/>
</dbReference>
<dbReference type="RefSeq" id="XP_022306815.1">
    <property type="nucleotide sequence ID" value="XM_022451107.1"/>
</dbReference>
<dbReference type="GO" id="GO:0006298">
    <property type="term" value="P:mismatch repair"/>
    <property type="evidence" value="ECO:0007669"/>
    <property type="project" value="InterPro"/>
</dbReference>
<evidence type="ECO:0000256" key="4">
    <source>
        <dbReference type="SAM" id="MobiDB-lite"/>
    </source>
</evidence>
<dbReference type="GeneID" id="111113121"/>
<keyword evidence="6" id="KW-1185">Reference proteome</keyword>
<dbReference type="PROSITE" id="PS00058">
    <property type="entry name" value="DNA_MISMATCH_REPAIR_1"/>
    <property type="match status" value="1"/>
</dbReference>
<feature type="DNA-binding region" description="HMG box" evidence="3">
    <location>
        <begin position="616"/>
        <end position="669"/>
    </location>
</feature>
<feature type="compositionally biased region" description="Basic and acidic residues" evidence="4">
    <location>
        <begin position="496"/>
        <end position="509"/>
    </location>
</feature>
<reference evidence="7" key="1">
    <citation type="submission" date="2025-08" db="UniProtKB">
        <authorList>
            <consortium name="RefSeq"/>
        </authorList>
    </citation>
    <scope>IDENTIFICATION</scope>
    <source>
        <tissue evidence="7">Whole sample</tissue>
    </source>
</reference>
<proteinExistence type="inferred from homology"/>
<dbReference type="SUPFAM" id="SSF54211">
    <property type="entry name" value="Ribosomal protein S5 domain 2-like"/>
    <property type="match status" value="1"/>
</dbReference>
<dbReference type="InterPro" id="IPR009071">
    <property type="entry name" value="HMG_box_dom"/>
</dbReference>
<sequence length="975" mass="109912">MAVPQRSLHELPKDTVRLLGSSQVITSVFSVVKELIENSLDAGSTSLELRLENYGLDKIELKDNGTGIPPSDVPFVAKKYHTSKITSFSDLEGLETYGFRGEALGSLCNVSNLSITTRTKEDEISSTYSFNYQGQITSSRPSHLGIGTTITAVNLFKNLPVRRQFYNTNKKKKDELKRIEDLLISYGIISPSVRISLRHNKETVWQKNPVPDVKTAILETLGKSISCCLQKKELSLETPKVDVDVYLPAVGRDWSAVTRSACDRGFVFVNHRPVQIKEIEKIIRRYMGLEKGKYPVFVLSIMTPPTDLDVNVEPNKTKVFLHRQEAIMDLLEGYLKEIYDPIKQLNKENHETQNLDYVHLDESPTISKSNQKYVDNESNIVPMETVQHQIKVIANGDESLMDKTLPVLNIVLDQGNMQTESNALLLHGDIQNVRSRTDISISNEPENSSAHEVKFPEVGEGEETVGEQKTSSEELETGNSDYLDMPDVPIDIVTPEEPKERSDISKRSEVISPSDEFMDDSLSELLSVLPEKEDSELAKGNNQATNVSCDNQSSEMPSGEQWSRGQGLKSSSGKVIEPVSILNPGKRPLSPVRGESPPQKRRSLEVSCMDSRAFTTPQKENAFKLFAKTMTPKVITDNPESSENRISELVGEAWDDLSLSEKTTYELRAGIQNLQKGGNIPAVNQGLKVKVQRGQLSTTPSIKEQLQRNSHKHSTHAAETRSDDPRAEKSVPFSIRGLRERFSSGLPDFRGESQMIKESGWELIGPLKSCGMWTCYHDFKIHILNPHRVHETVLYHRLIREHVLPTEALEQPIKINQNNLGDLWTTFRNLAENHKTTEMYSVLQDKRFTSNGIHIKLYFDAENHVIAELYSMAPCIPTFGVSDVREILELINTTETDSVAGSRPLKVINYLKSEAVRMARQLPRQQDFDDMLDLLCQMEELLPKGCYSCLHDKQFLHTLYDLSNIPLTQYSQEKN</sequence>
<feature type="region of interest" description="Disordered" evidence="4">
    <location>
        <begin position="441"/>
        <end position="517"/>
    </location>
</feature>
<dbReference type="CDD" id="cd00782">
    <property type="entry name" value="MutL_Trans"/>
    <property type="match status" value="1"/>
</dbReference>
<dbReference type="Proteomes" id="UP000694844">
    <property type="component" value="Chromosome 9"/>
</dbReference>
<feature type="compositionally biased region" description="Polar residues" evidence="4">
    <location>
        <begin position="694"/>
        <end position="708"/>
    </location>
</feature>
<dbReference type="CDD" id="cd16926">
    <property type="entry name" value="HATPase_MutL-MLH-PMS-like"/>
    <property type="match status" value="1"/>
</dbReference>
<dbReference type="PANTHER" id="PTHR10073:SF54">
    <property type="entry name" value="PMS1 PROTEIN HOMOLOG 1"/>
    <property type="match status" value="1"/>
</dbReference>
<accession>A0A8B8BU34</accession>
<dbReference type="KEGG" id="cvn:111113121"/>
<dbReference type="SMART" id="SM01340">
    <property type="entry name" value="DNA_mis_repair"/>
    <property type="match status" value="1"/>
</dbReference>
<dbReference type="Gene3D" id="1.10.30.10">
    <property type="entry name" value="High mobility group box domain"/>
    <property type="match status" value="1"/>
</dbReference>
<feature type="region of interest" description="Disordered" evidence="4">
    <location>
        <begin position="533"/>
        <end position="605"/>
    </location>
</feature>
<feature type="region of interest" description="Disordered" evidence="4">
    <location>
        <begin position="694"/>
        <end position="730"/>
    </location>
</feature>
<keyword evidence="3" id="KW-0238">DNA-binding</keyword>
<gene>
    <name evidence="7" type="primary">LOC111113121</name>
</gene>
<dbReference type="PANTHER" id="PTHR10073">
    <property type="entry name" value="DNA MISMATCH REPAIR PROTEIN MLH, PMS, MUTL"/>
    <property type="match status" value="1"/>
</dbReference>
<dbReference type="Pfam" id="PF00505">
    <property type="entry name" value="HMG_box"/>
    <property type="match status" value="1"/>
</dbReference>
<evidence type="ECO:0000256" key="2">
    <source>
        <dbReference type="ARBA" id="ARBA00022763"/>
    </source>
</evidence>
<keyword evidence="2" id="KW-0227">DNA damage</keyword>
<dbReference type="GO" id="GO:0030983">
    <property type="term" value="F:mismatched DNA binding"/>
    <property type="evidence" value="ECO:0007669"/>
    <property type="project" value="InterPro"/>
</dbReference>
<dbReference type="InterPro" id="IPR038973">
    <property type="entry name" value="MutL/Mlh/Pms-like"/>
</dbReference>
<dbReference type="FunFam" id="3.30.565.10:FF:000017">
    <property type="entry name" value="PMS1 homolog 1, mismatch repair system component"/>
    <property type="match status" value="1"/>
</dbReference>
<dbReference type="InterPro" id="IPR002099">
    <property type="entry name" value="MutL/Mlh/PMS"/>
</dbReference>
<dbReference type="NCBIfam" id="TIGR00585">
    <property type="entry name" value="mutl"/>
    <property type="match status" value="1"/>
</dbReference>
<comment type="similarity">
    <text evidence="1">Belongs to the DNA mismatch repair MutL/HexB family.</text>
</comment>
<dbReference type="Gene3D" id="3.30.565.10">
    <property type="entry name" value="Histidine kinase-like ATPase, C-terminal domain"/>
    <property type="match status" value="1"/>
</dbReference>
<dbReference type="InterPro" id="IPR036910">
    <property type="entry name" value="HMG_box_dom_sf"/>
</dbReference>
<dbReference type="PROSITE" id="PS50118">
    <property type="entry name" value="HMG_BOX_2"/>
    <property type="match status" value="1"/>
</dbReference>
<dbReference type="Pfam" id="PF01119">
    <property type="entry name" value="DNA_mis_repair"/>
    <property type="match status" value="1"/>
</dbReference>
<name>A0A8B8BU34_CRAVI</name>
<dbReference type="GO" id="GO:0005524">
    <property type="term" value="F:ATP binding"/>
    <property type="evidence" value="ECO:0007669"/>
    <property type="project" value="InterPro"/>
</dbReference>
<evidence type="ECO:0000313" key="7">
    <source>
        <dbReference type="RefSeq" id="XP_022306815.1"/>
    </source>
</evidence>